<dbReference type="InterPro" id="IPR036179">
    <property type="entry name" value="Ig-like_dom_sf"/>
</dbReference>
<protein>
    <submittedName>
        <fullName evidence="4">Opioid-binding protein/cell adhesion molecule</fullName>
    </submittedName>
</protein>
<dbReference type="Proteomes" id="UP000762676">
    <property type="component" value="Unassembled WGS sequence"/>
</dbReference>
<accession>A0AAV4J6F4</accession>
<dbReference type="SMART" id="SM00408">
    <property type="entry name" value="IGc2"/>
    <property type="match status" value="2"/>
</dbReference>
<sequence>MDVDFAEPPRIIDAETTHQVKEGENVELVCNATGTPPPQVVWYKGKAGSSLERINRPGEVLVIHNASRACADTYHCKAFNDVDPPATHEILVHVLFPPEVTLPNKRISQSLSKPTILECIITAYPHNFNMWRHNGKDIGRDQKRYTIELYKDGDTQVTLTLRINSITPEDYGTYECVASNLLGKDSESMILYEYRRERKPTTTTTTTLSPWVDNHIKSEFHNANNRKGNNGYYTGGDSSGGNGHHAQARGNWDKEDNNANGYNNWNKQSPNGYNREGESNSVRAGPRGARDSTSQIQPHSLLVVVSVYIIVLYTLMMS</sequence>
<dbReference type="InterPro" id="IPR050958">
    <property type="entry name" value="Cell_Adh-Cytoskel_Orgn"/>
</dbReference>
<evidence type="ECO:0000256" key="2">
    <source>
        <dbReference type="SAM" id="Phobius"/>
    </source>
</evidence>
<evidence type="ECO:0000259" key="3">
    <source>
        <dbReference type="PROSITE" id="PS50835"/>
    </source>
</evidence>
<evidence type="ECO:0000256" key="1">
    <source>
        <dbReference type="SAM" id="MobiDB-lite"/>
    </source>
</evidence>
<feature type="transmembrane region" description="Helical" evidence="2">
    <location>
        <begin position="299"/>
        <end position="316"/>
    </location>
</feature>
<dbReference type="SUPFAM" id="SSF48726">
    <property type="entry name" value="Immunoglobulin"/>
    <property type="match status" value="2"/>
</dbReference>
<dbReference type="PROSITE" id="PS50835">
    <property type="entry name" value="IG_LIKE"/>
    <property type="match status" value="2"/>
</dbReference>
<dbReference type="GO" id="GO:0008046">
    <property type="term" value="F:axon guidance receptor activity"/>
    <property type="evidence" value="ECO:0007669"/>
    <property type="project" value="TreeGrafter"/>
</dbReference>
<feature type="compositionally biased region" description="Gly residues" evidence="1">
    <location>
        <begin position="233"/>
        <end position="243"/>
    </location>
</feature>
<keyword evidence="2" id="KW-1133">Transmembrane helix</keyword>
<dbReference type="GO" id="GO:0005886">
    <property type="term" value="C:plasma membrane"/>
    <property type="evidence" value="ECO:0007669"/>
    <property type="project" value="TreeGrafter"/>
</dbReference>
<dbReference type="SMART" id="SM00409">
    <property type="entry name" value="IG"/>
    <property type="match status" value="2"/>
</dbReference>
<dbReference type="EMBL" id="BMAT01006665">
    <property type="protein sequence ID" value="GFS17548.1"/>
    <property type="molecule type" value="Genomic_DNA"/>
</dbReference>
<dbReference type="Gene3D" id="2.60.40.10">
    <property type="entry name" value="Immunoglobulins"/>
    <property type="match status" value="2"/>
</dbReference>
<dbReference type="AlphaFoldDB" id="A0AAV4J6F4"/>
<feature type="region of interest" description="Disordered" evidence="1">
    <location>
        <begin position="222"/>
        <end position="294"/>
    </location>
</feature>
<reference evidence="4 5" key="1">
    <citation type="journal article" date="2021" name="Elife">
        <title>Chloroplast acquisition without the gene transfer in kleptoplastic sea slugs, Plakobranchus ocellatus.</title>
        <authorList>
            <person name="Maeda T."/>
            <person name="Takahashi S."/>
            <person name="Yoshida T."/>
            <person name="Shimamura S."/>
            <person name="Takaki Y."/>
            <person name="Nagai Y."/>
            <person name="Toyoda A."/>
            <person name="Suzuki Y."/>
            <person name="Arimoto A."/>
            <person name="Ishii H."/>
            <person name="Satoh N."/>
            <person name="Nishiyama T."/>
            <person name="Hasebe M."/>
            <person name="Maruyama T."/>
            <person name="Minagawa J."/>
            <person name="Obokata J."/>
            <person name="Shigenobu S."/>
        </authorList>
    </citation>
    <scope>NUCLEOTIDE SEQUENCE [LARGE SCALE GENOMIC DNA]</scope>
</reference>
<dbReference type="GO" id="GO:0050808">
    <property type="term" value="P:synapse organization"/>
    <property type="evidence" value="ECO:0007669"/>
    <property type="project" value="TreeGrafter"/>
</dbReference>
<dbReference type="InterPro" id="IPR003598">
    <property type="entry name" value="Ig_sub2"/>
</dbReference>
<keyword evidence="2" id="KW-0812">Transmembrane</keyword>
<evidence type="ECO:0000313" key="4">
    <source>
        <dbReference type="EMBL" id="GFS17548.1"/>
    </source>
</evidence>
<feature type="domain" description="Ig-like" evidence="3">
    <location>
        <begin position="98"/>
        <end position="192"/>
    </location>
</feature>
<gene>
    <name evidence="4" type="ORF">ElyMa_003241900</name>
</gene>
<keyword evidence="5" id="KW-1185">Reference proteome</keyword>
<dbReference type="GO" id="GO:0030424">
    <property type="term" value="C:axon"/>
    <property type="evidence" value="ECO:0007669"/>
    <property type="project" value="TreeGrafter"/>
</dbReference>
<dbReference type="GO" id="GO:0007156">
    <property type="term" value="P:homophilic cell adhesion via plasma membrane adhesion molecules"/>
    <property type="evidence" value="ECO:0007669"/>
    <property type="project" value="TreeGrafter"/>
</dbReference>
<dbReference type="GO" id="GO:0043025">
    <property type="term" value="C:neuronal cell body"/>
    <property type="evidence" value="ECO:0007669"/>
    <property type="project" value="TreeGrafter"/>
</dbReference>
<dbReference type="InterPro" id="IPR007110">
    <property type="entry name" value="Ig-like_dom"/>
</dbReference>
<evidence type="ECO:0000313" key="5">
    <source>
        <dbReference type="Proteomes" id="UP000762676"/>
    </source>
</evidence>
<comment type="caution">
    <text evidence="4">The sequence shown here is derived from an EMBL/GenBank/DDBJ whole genome shotgun (WGS) entry which is preliminary data.</text>
</comment>
<dbReference type="PANTHER" id="PTHR45080:SF33">
    <property type="entry name" value="IG-LIKE DOMAIN-CONTAINING PROTEIN"/>
    <property type="match status" value="1"/>
</dbReference>
<feature type="compositionally biased region" description="Polar residues" evidence="1">
    <location>
        <begin position="258"/>
        <end position="272"/>
    </location>
</feature>
<dbReference type="PANTHER" id="PTHR45080">
    <property type="entry name" value="CONTACTIN 5"/>
    <property type="match status" value="1"/>
</dbReference>
<feature type="domain" description="Ig-like" evidence="3">
    <location>
        <begin position="9"/>
        <end position="93"/>
    </location>
</feature>
<keyword evidence="2" id="KW-0472">Membrane</keyword>
<feature type="compositionally biased region" description="Polar residues" evidence="1">
    <location>
        <begin position="222"/>
        <end position="232"/>
    </location>
</feature>
<dbReference type="InterPro" id="IPR003599">
    <property type="entry name" value="Ig_sub"/>
</dbReference>
<dbReference type="InterPro" id="IPR013783">
    <property type="entry name" value="Ig-like_fold"/>
</dbReference>
<name>A0AAV4J6F4_9GAST</name>
<organism evidence="4 5">
    <name type="scientific">Elysia marginata</name>
    <dbReference type="NCBI Taxonomy" id="1093978"/>
    <lineage>
        <taxon>Eukaryota</taxon>
        <taxon>Metazoa</taxon>
        <taxon>Spiralia</taxon>
        <taxon>Lophotrochozoa</taxon>
        <taxon>Mollusca</taxon>
        <taxon>Gastropoda</taxon>
        <taxon>Heterobranchia</taxon>
        <taxon>Euthyneura</taxon>
        <taxon>Panpulmonata</taxon>
        <taxon>Sacoglossa</taxon>
        <taxon>Placobranchoidea</taxon>
        <taxon>Plakobranchidae</taxon>
        <taxon>Elysia</taxon>
    </lineage>
</organism>
<proteinExistence type="predicted"/>
<dbReference type="Pfam" id="PF13927">
    <property type="entry name" value="Ig_3"/>
    <property type="match status" value="2"/>
</dbReference>